<feature type="chain" id="PRO_5045317818" description="Lipoprotein with Yx(FWY)xxD motif" evidence="1">
    <location>
        <begin position="23"/>
        <end position="126"/>
    </location>
</feature>
<keyword evidence="1" id="KW-0732">Signal</keyword>
<sequence>MKTVSLTALFLAFGIATGTAQADGHATAPVSEANCILVDKNDMSLYTFDPDTSTSSACNDGCAEAWPPLIAPADSDELDKFTSITRDDGTRQWVYDGKPLYLWVNDQQPGDTTGDGVNDVWHLARP</sequence>
<organism evidence="2 3">
    <name type="scientific">Sulfitobacter pacificus</name>
    <dbReference type="NCBI Taxonomy" id="1499314"/>
    <lineage>
        <taxon>Bacteria</taxon>
        <taxon>Pseudomonadati</taxon>
        <taxon>Pseudomonadota</taxon>
        <taxon>Alphaproteobacteria</taxon>
        <taxon>Rhodobacterales</taxon>
        <taxon>Roseobacteraceae</taxon>
        <taxon>Sulfitobacter</taxon>
    </lineage>
</organism>
<dbReference type="PANTHER" id="PTHR39335">
    <property type="entry name" value="BLL4220 PROTEIN"/>
    <property type="match status" value="1"/>
</dbReference>
<comment type="caution">
    <text evidence="2">The sequence shown here is derived from an EMBL/GenBank/DDBJ whole genome shotgun (WGS) entry which is preliminary data.</text>
</comment>
<dbReference type="EMBL" id="BSNL01000001">
    <property type="protein sequence ID" value="GLQ25636.1"/>
    <property type="molecule type" value="Genomic_DNA"/>
</dbReference>
<gene>
    <name evidence="2" type="ORF">GCM10007927_04390</name>
</gene>
<name>A0ABQ5VDQ1_9RHOB</name>
<keyword evidence="3" id="KW-1185">Reference proteome</keyword>
<dbReference type="PANTHER" id="PTHR39335:SF1">
    <property type="entry name" value="BLL4220 PROTEIN"/>
    <property type="match status" value="1"/>
</dbReference>
<evidence type="ECO:0000256" key="1">
    <source>
        <dbReference type="SAM" id="SignalP"/>
    </source>
</evidence>
<dbReference type="RefSeq" id="WP_284370119.1">
    <property type="nucleotide sequence ID" value="NZ_BSNL01000001.1"/>
</dbReference>
<dbReference type="Pfam" id="PF03640">
    <property type="entry name" value="Lipoprotein_15"/>
    <property type="match status" value="2"/>
</dbReference>
<evidence type="ECO:0008006" key="4">
    <source>
        <dbReference type="Google" id="ProtNLM"/>
    </source>
</evidence>
<dbReference type="InterPro" id="IPR014558">
    <property type="entry name" value="UCP029720"/>
</dbReference>
<reference evidence="2" key="2">
    <citation type="submission" date="2023-01" db="EMBL/GenBank/DDBJ databases">
        <title>Draft genome sequence of Sulfitobacter pacificus strain NBRC 109915.</title>
        <authorList>
            <person name="Sun Q."/>
            <person name="Mori K."/>
        </authorList>
    </citation>
    <scope>NUCLEOTIDE SEQUENCE</scope>
    <source>
        <strain evidence="2">NBRC 109915</strain>
    </source>
</reference>
<protein>
    <recommendedName>
        <fullName evidence="4">Lipoprotein with Yx(FWY)xxD motif</fullName>
    </recommendedName>
</protein>
<dbReference type="Proteomes" id="UP001161388">
    <property type="component" value="Unassembled WGS sequence"/>
</dbReference>
<reference evidence="2" key="1">
    <citation type="journal article" date="2014" name="Int. J. Syst. Evol. Microbiol.">
        <title>Complete genome of a new Firmicutes species belonging to the dominant human colonic microbiota ('Ruminococcus bicirculans') reveals two chromosomes and a selective capacity to utilize plant glucans.</title>
        <authorList>
            <consortium name="NISC Comparative Sequencing Program"/>
            <person name="Wegmann U."/>
            <person name="Louis P."/>
            <person name="Goesmann A."/>
            <person name="Henrissat B."/>
            <person name="Duncan S.H."/>
            <person name="Flint H.J."/>
        </authorList>
    </citation>
    <scope>NUCLEOTIDE SEQUENCE</scope>
    <source>
        <strain evidence="2">NBRC 109915</strain>
    </source>
</reference>
<evidence type="ECO:0000313" key="3">
    <source>
        <dbReference type="Proteomes" id="UP001161388"/>
    </source>
</evidence>
<accession>A0ABQ5VDQ1</accession>
<dbReference type="InterPro" id="IPR005297">
    <property type="entry name" value="Lipoprotein_repeat"/>
</dbReference>
<proteinExistence type="predicted"/>
<dbReference type="PIRSF" id="PIRSF029720">
    <property type="entry name" value="UCP029720"/>
    <property type="match status" value="1"/>
</dbReference>
<evidence type="ECO:0000313" key="2">
    <source>
        <dbReference type="EMBL" id="GLQ25636.1"/>
    </source>
</evidence>
<feature type="signal peptide" evidence="1">
    <location>
        <begin position="1"/>
        <end position="22"/>
    </location>
</feature>